<feature type="binding site" evidence="4">
    <location>
        <position position="231"/>
    </location>
    <ligand>
        <name>substrate</name>
    </ligand>
</feature>
<accession>A0A1M5AT86</accession>
<dbReference type="SUPFAM" id="SSF48208">
    <property type="entry name" value="Six-hairpin glycosidases"/>
    <property type="match status" value="1"/>
</dbReference>
<dbReference type="InterPro" id="IPR010905">
    <property type="entry name" value="Glyco_hydro_88"/>
</dbReference>
<feature type="active site" description="Proton donor" evidence="3">
    <location>
        <position position="171"/>
    </location>
</feature>
<feature type="signal peptide" evidence="5">
    <location>
        <begin position="1"/>
        <end position="19"/>
    </location>
</feature>
<evidence type="ECO:0000256" key="3">
    <source>
        <dbReference type="PIRSR" id="PIRSR610905-1"/>
    </source>
</evidence>
<dbReference type="GO" id="GO:0052757">
    <property type="term" value="F:chondroitin hydrolase activity"/>
    <property type="evidence" value="ECO:0007669"/>
    <property type="project" value="TreeGrafter"/>
</dbReference>
<evidence type="ECO:0000256" key="5">
    <source>
        <dbReference type="SAM" id="SignalP"/>
    </source>
</evidence>
<proteinExistence type="inferred from homology"/>
<reference evidence="6 7" key="1">
    <citation type="submission" date="2016-11" db="EMBL/GenBank/DDBJ databases">
        <authorList>
            <person name="Jaros S."/>
            <person name="Januszkiewicz K."/>
            <person name="Wedrychowicz H."/>
        </authorList>
    </citation>
    <scope>NUCLEOTIDE SEQUENCE [LARGE SCALE GENOMIC DNA]</scope>
    <source>
        <strain evidence="6 7">DSM 26910</strain>
    </source>
</reference>
<dbReference type="STRING" id="1484053.SAMN05444274_104455"/>
<dbReference type="GO" id="GO:0000272">
    <property type="term" value="P:polysaccharide catabolic process"/>
    <property type="evidence" value="ECO:0007669"/>
    <property type="project" value="TreeGrafter"/>
</dbReference>
<feature type="binding site" evidence="4">
    <location>
        <position position="243"/>
    </location>
    <ligand>
        <name>substrate</name>
    </ligand>
</feature>
<feature type="binding site" evidence="4">
    <location>
        <position position="247"/>
    </location>
    <ligand>
        <name>substrate</name>
    </ligand>
</feature>
<dbReference type="PROSITE" id="PS51257">
    <property type="entry name" value="PROKAR_LIPOPROTEIN"/>
    <property type="match status" value="1"/>
</dbReference>
<evidence type="ECO:0000256" key="2">
    <source>
        <dbReference type="ARBA" id="ARBA00038358"/>
    </source>
</evidence>
<dbReference type="PANTHER" id="PTHR36845">
    <property type="entry name" value="HYDROLASE, PUTATIVE (AFU_ORTHOLOGUE AFUA_7G05090)-RELATED"/>
    <property type="match status" value="1"/>
</dbReference>
<dbReference type="InterPro" id="IPR012341">
    <property type="entry name" value="6hp_glycosidase-like_sf"/>
</dbReference>
<gene>
    <name evidence="6" type="ORF">SAMN05444274_104455</name>
</gene>
<dbReference type="EMBL" id="FQUM01000004">
    <property type="protein sequence ID" value="SHF33307.1"/>
    <property type="molecule type" value="Genomic_DNA"/>
</dbReference>
<dbReference type="Gene3D" id="1.50.10.10">
    <property type="match status" value="1"/>
</dbReference>
<evidence type="ECO:0000313" key="7">
    <source>
        <dbReference type="Proteomes" id="UP000184164"/>
    </source>
</evidence>
<dbReference type="Pfam" id="PF07470">
    <property type="entry name" value="Glyco_hydro_88"/>
    <property type="match status" value="1"/>
</dbReference>
<feature type="chain" id="PRO_5012477209" evidence="5">
    <location>
        <begin position="20"/>
        <end position="388"/>
    </location>
</feature>
<dbReference type="OrthoDB" id="428577at2"/>
<evidence type="ECO:0000256" key="1">
    <source>
        <dbReference type="ARBA" id="ARBA00022801"/>
    </source>
</evidence>
<dbReference type="PANTHER" id="PTHR36845:SF1">
    <property type="entry name" value="HYDROLASE, PUTATIVE (AFU_ORTHOLOGUE AFUA_7G05090)-RELATED"/>
    <property type="match status" value="1"/>
</dbReference>
<feature type="active site" description="Nucleophile" evidence="3">
    <location>
        <position position="113"/>
    </location>
</feature>
<name>A0A1M5AT86_9BACT</name>
<keyword evidence="5" id="KW-0732">Signal</keyword>
<dbReference type="InterPro" id="IPR052369">
    <property type="entry name" value="UG_Glycosaminoglycan_Hydrolase"/>
</dbReference>
<feature type="binding site" evidence="4">
    <location>
        <position position="113"/>
    </location>
    <ligand>
        <name>substrate</name>
    </ligand>
</feature>
<comment type="similarity">
    <text evidence="2">Belongs to the glycosyl hydrolase 88 family.</text>
</comment>
<organism evidence="6 7">
    <name type="scientific">Mariniphaga anaerophila</name>
    <dbReference type="NCBI Taxonomy" id="1484053"/>
    <lineage>
        <taxon>Bacteria</taxon>
        <taxon>Pseudomonadati</taxon>
        <taxon>Bacteroidota</taxon>
        <taxon>Bacteroidia</taxon>
        <taxon>Marinilabiliales</taxon>
        <taxon>Prolixibacteraceae</taxon>
        <taxon>Mariniphaga</taxon>
    </lineage>
</organism>
<keyword evidence="7" id="KW-1185">Reference proteome</keyword>
<evidence type="ECO:0000256" key="4">
    <source>
        <dbReference type="PIRSR" id="PIRSR610905-2"/>
    </source>
</evidence>
<keyword evidence="1 6" id="KW-0378">Hydrolase</keyword>
<feature type="binding site" evidence="4">
    <location>
        <position position="171"/>
    </location>
    <ligand>
        <name>substrate</name>
    </ligand>
</feature>
<dbReference type="RefSeq" id="WP_073001735.1">
    <property type="nucleotide sequence ID" value="NZ_FQUM01000004.1"/>
</dbReference>
<dbReference type="AlphaFoldDB" id="A0A1M5AT86"/>
<dbReference type="Proteomes" id="UP000184164">
    <property type="component" value="Unassembled WGS sequence"/>
</dbReference>
<evidence type="ECO:0000313" key="6">
    <source>
        <dbReference type="EMBL" id="SHF33307.1"/>
    </source>
</evidence>
<protein>
    <submittedName>
        <fullName evidence="6">Glycosyl Hydrolase Family 88</fullName>
    </submittedName>
</protein>
<sequence>MKLHNLLFVLIALFATSCAGEKGKKAEFPQIKQELSDQLKVLVKAIPDDKVPRSYPDKDGGYWWATIKDWTCGFPAGSFWYMYEMTGDEYWKGVALDNTLKLDGVQFRTTTHDLGFMVFCSYGNAYRLTGNEAYKDVIIQGSESLLTRFNPTIGCIRSWDHGKWEFPVIVDNMMNLEMLFWASKVTGDPKYKDVAVSHADVTLKNHFRDDWSSYHVVSYDTITGQPVEKHTHQGLNHESAWGRGQAWGFYGYTMCYRETGDEKYLEAAENIGAFILKNLPEDKVSYWDYNDPAIPNAYRDASAAAIIASALFELSQYSSKGEMYLDVANKIVETLSSKEYRANDGSNGGFILKHSVGHKPKESEVDVAINYADYYYLESLKRQQELIK</sequence>
<dbReference type="InterPro" id="IPR008928">
    <property type="entry name" value="6-hairpin_glycosidase_sf"/>
</dbReference>